<evidence type="ECO:0000256" key="2">
    <source>
        <dbReference type="ARBA" id="ARBA00023002"/>
    </source>
</evidence>
<evidence type="ECO:0000256" key="1">
    <source>
        <dbReference type="ARBA" id="ARBA00006484"/>
    </source>
</evidence>
<dbReference type="STRING" id="1160509.A0A3N4INI9"/>
<dbReference type="PANTHER" id="PTHR43976:SF16">
    <property type="entry name" value="SHORT-CHAIN DEHYDROGENASE_REDUCTASE FAMILY PROTEIN"/>
    <property type="match status" value="1"/>
</dbReference>
<dbReference type="EMBL" id="ML119652">
    <property type="protein sequence ID" value="RPA85710.1"/>
    <property type="molecule type" value="Genomic_DNA"/>
</dbReference>
<sequence length="285" mass="30949">MSAPKVWLITGTSSGLGHEIALQALQRGDTVIATARDPTKLTTLTSLGAHALKLDISSSPAEVKAVIDSAYAIHGRVDIFLNCIGFLIEGALEEYSQEEFLNNFQVNVTSTFTLAQALLPHLRKQGSGTFAALGSIAGWYSGAGWTGYSMVKFALAGMMLGLKEEVKSFGIDVVLIEPGYFRTGFLNGRVVAKKEMEEYKPVLKPVKDFFNTRSGQQRGDPVKGAKVVVEVLTRSGKAEGKELPERLLLGADAVEVGLGTMEKEKKVIEEWRVIVEGTDHEVQFE</sequence>
<dbReference type="InterPro" id="IPR002347">
    <property type="entry name" value="SDR_fam"/>
</dbReference>
<dbReference type="InterPro" id="IPR051911">
    <property type="entry name" value="SDR_oxidoreductase"/>
</dbReference>
<reference evidence="3 4" key="1">
    <citation type="journal article" date="2018" name="Nat. Ecol. Evol.">
        <title>Pezizomycetes genomes reveal the molecular basis of ectomycorrhizal truffle lifestyle.</title>
        <authorList>
            <person name="Murat C."/>
            <person name="Payen T."/>
            <person name="Noel B."/>
            <person name="Kuo A."/>
            <person name="Morin E."/>
            <person name="Chen J."/>
            <person name="Kohler A."/>
            <person name="Krizsan K."/>
            <person name="Balestrini R."/>
            <person name="Da Silva C."/>
            <person name="Montanini B."/>
            <person name="Hainaut M."/>
            <person name="Levati E."/>
            <person name="Barry K.W."/>
            <person name="Belfiori B."/>
            <person name="Cichocki N."/>
            <person name="Clum A."/>
            <person name="Dockter R.B."/>
            <person name="Fauchery L."/>
            <person name="Guy J."/>
            <person name="Iotti M."/>
            <person name="Le Tacon F."/>
            <person name="Lindquist E.A."/>
            <person name="Lipzen A."/>
            <person name="Malagnac F."/>
            <person name="Mello A."/>
            <person name="Molinier V."/>
            <person name="Miyauchi S."/>
            <person name="Poulain J."/>
            <person name="Riccioni C."/>
            <person name="Rubini A."/>
            <person name="Sitrit Y."/>
            <person name="Splivallo R."/>
            <person name="Traeger S."/>
            <person name="Wang M."/>
            <person name="Zifcakova L."/>
            <person name="Wipf D."/>
            <person name="Zambonelli A."/>
            <person name="Paolocci F."/>
            <person name="Nowrousian M."/>
            <person name="Ottonello S."/>
            <person name="Baldrian P."/>
            <person name="Spatafora J.W."/>
            <person name="Henrissat B."/>
            <person name="Nagy L.G."/>
            <person name="Aury J.M."/>
            <person name="Wincker P."/>
            <person name="Grigoriev I.V."/>
            <person name="Bonfante P."/>
            <person name="Martin F.M."/>
        </authorList>
    </citation>
    <scope>NUCLEOTIDE SEQUENCE [LARGE SCALE GENOMIC DNA]</scope>
    <source>
        <strain evidence="3 4">RN42</strain>
    </source>
</reference>
<dbReference type="Pfam" id="PF00106">
    <property type="entry name" value="adh_short"/>
    <property type="match status" value="1"/>
</dbReference>
<protein>
    <submittedName>
        <fullName evidence="3">3-oxoacyl-reductase</fullName>
    </submittedName>
</protein>
<dbReference type="InterPro" id="IPR036291">
    <property type="entry name" value="NAD(P)-bd_dom_sf"/>
</dbReference>
<dbReference type="AlphaFoldDB" id="A0A3N4INI9"/>
<keyword evidence="2" id="KW-0560">Oxidoreductase</keyword>
<evidence type="ECO:0000313" key="3">
    <source>
        <dbReference type="EMBL" id="RPA85710.1"/>
    </source>
</evidence>
<dbReference type="PANTHER" id="PTHR43976">
    <property type="entry name" value="SHORT CHAIN DEHYDROGENASE"/>
    <property type="match status" value="1"/>
</dbReference>
<gene>
    <name evidence="3" type="ORF">BJ508DRAFT_411712</name>
</gene>
<dbReference type="Gene3D" id="3.40.50.720">
    <property type="entry name" value="NAD(P)-binding Rossmann-like Domain"/>
    <property type="match status" value="1"/>
</dbReference>
<name>A0A3N4INI9_ASCIM</name>
<dbReference type="SUPFAM" id="SSF51735">
    <property type="entry name" value="NAD(P)-binding Rossmann-fold domains"/>
    <property type="match status" value="1"/>
</dbReference>
<accession>A0A3N4INI9</accession>
<dbReference type="OrthoDB" id="1274115at2759"/>
<dbReference type="Proteomes" id="UP000275078">
    <property type="component" value="Unassembled WGS sequence"/>
</dbReference>
<dbReference type="PRINTS" id="PR00081">
    <property type="entry name" value="GDHRDH"/>
</dbReference>
<evidence type="ECO:0000313" key="4">
    <source>
        <dbReference type="Proteomes" id="UP000275078"/>
    </source>
</evidence>
<dbReference type="CDD" id="cd05374">
    <property type="entry name" value="17beta-HSD-like_SDR_c"/>
    <property type="match status" value="1"/>
</dbReference>
<dbReference type="GO" id="GO:0016491">
    <property type="term" value="F:oxidoreductase activity"/>
    <property type="evidence" value="ECO:0007669"/>
    <property type="project" value="UniProtKB-KW"/>
</dbReference>
<organism evidence="3 4">
    <name type="scientific">Ascobolus immersus RN42</name>
    <dbReference type="NCBI Taxonomy" id="1160509"/>
    <lineage>
        <taxon>Eukaryota</taxon>
        <taxon>Fungi</taxon>
        <taxon>Dikarya</taxon>
        <taxon>Ascomycota</taxon>
        <taxon>Pezizomycotina</taxon>
        <taxon>Pezizomycetes</taxon>
        <taxon>Pezizales</taxon>
        <taxon>Ascobolaceae</taxon>
        <taxon>Ascobolus</taxon>
    </lineage>
</organism>
<comment type="similarity">
    <text evidence="1">Belongs to the short-chain dehydrogenases/reductases (SDR) family.</text>
</comment>
<keyword evidence="4" id="KW-1185">Reference proteome</keyword>
<proteinExistence type="inferred from homology"/>